<dbReference type="PANTHER" id="PTHR33706:SF1">
    <property type="entry name" value="TPR REPEAT PROTEIN"/>
    <property type="match status" value="1"/>
</dbReference>
<dbReference type="InterPro" id="IPR011652">
    <property type="entry name" value="MORN_2"/>
</dbReference>
<evidence type="ECO:0000313" key="1">
    <source>
        <dbReference type="EMBL" id="BAV94403.1"/>
    </source>
</evidence>
<protein>
    <submittedName>
        <fullName evidence="1">Uncharacterized protein</fullName>
    </submittedName>
</protein>
<reference evidence="1 2" key="1">
    <citation type="submission" date="2014-03" db="EMBL/GenBank/DDBJ databases">
        <title>complete genome sequence of Flavobacteriaceae bacterium JBKA-6.</title>
        <authorList>
            <person name="Takano T."/>
            <person name="Nakamura Y."/>
            <person name="Takuma S."/>
            <person name="Yasuike M."/>
            <person name="Matsuyama T."/>
            <person name="Sakai T."/>
            <person name="Fujiwara A."/>
            <person name="Kimoto K."/>
            <person name="Fukuda Y."/>
            <person name="Kondo H."/>
            <person name="Hirono I."/>
            <person name="Nakayasu C."/>
        </authorList>
    </citation>
    <scope>NUCLEOTIDE SEQUENCE [LARGE SCALE GENOMIC DNA]</scope>
    <source>
        <strain evidence="1 2">JBKA-6</strain>
    </source>
</reference>
<dbReference type="SUPFAM" id="SSF82185">
    <property type="entry name" value="Histone H3 K4-specific methyltransferase SET7/9 N-terminal domain"/>
    <property type="match status" value="4"/>
</dbReference>
<dbReference type="Gene3D" id="3.90.930.1">
    <property type="match status" value="4"/>
</dbReference>
<dbReference type="Proteomes" id="UP000243197">
    <property type="component" value="Chromosome"/>
</dbReference>
<dbReference type="Pfam" id="PF07661">
    <property type="entry name" value="MORN_2"/>
    <property type="match status" value="6"/>
</dbReference>
<proteinExistence type="predicted"/>
<name>A0A1J1E906_9FLAO</name>
<accession>A0A1J1E906</accession>
<dbReference type="EMBL" id="AP014564">
    <property type="protein sequence ID" value="BAV94403.1"/>
    <property type="molecule type" value="Genomic_DNA"/>
</dbReference>
<sequence>MSDHIILYNFIFKKTIYVIIVQLISICCFSQEIEKKVFYYPDNKIMSEGFMYNGKPNGYWKTYYPNGNLKSEGNRKSFVLDSIWTFYNSDSSVKEKITYVNGKKDGLSHSFLNDKIHIETPFKSNIISGTLKEYFTNETLKKELNYLNGELHGDGYEYDKDGNIITIYKYKSGVLNKRLVINRFNMYDKKQGIWISFYPDKVFKSKGFYNDGLKDGYFRFFGPDGKLLYIEKYINGVLDKKNREVSKIKTSKEFYPNMSVKRKSNLINGNLDGIQREYDERGIVKKSFVYENGILIQEGGIIDDNGLKNGFWKYYKNDKLNSCGNYVNGQKQGIWKYYYPNGVLEQEENFLDGKLDGEKIWYYRDSKLLRKENYKNGKRHGLFIEYNTMGIISVSGNYTSGLKSGKWESSINDYTEIYNYQYGLKHGEYLNINKDGKVLLKKEYKDDTLDGKFEYYHANGNIKEKGEYMRGNRYGNWIFYNEDGLEIISVFYEGGLERSYNDINIFK</sequence>
<dbReference type="AlphaFoldDB" id="A0A1J1E906"/>
<dbReference type="KEGG" id="ise:JBKA6_0390"/>
<keyword evidence="2" id="KW-1185">Reference proteome</keyword>
<evidence type="ECO:0000313" key="2">
    <source>
        <dbReference type="Proteomes" id="UP000243197"/>
    </source>
</evidence>
<gene>
    <name evidence="1" type="ORF">JBKA6_0390</name>
</gene>
<organism evidence="1 2">
    <name type="scientific">Ichthyobacterium seriolicida</name>
    <dbReference type="NCBI Taxonomy" id="242600"/>
    <lineage>
        <taxon>Bacteria</taxon>
        <taxon>Pseudomonadati</taxon>
        <taxon>Bacteroidota</taxon>
        <taxon>Flavobacteriia</taxon>
        <taxon>Flavobacteriales</taxon>
        <taxon>Ichthyobacteriaceae</taxon>
        <taxon>Ichthyobacterium</taxon>
    </lineage>
</organism>
<dbReference type="PANTHER" id="PTHR33706">
    <property type="entry name" value="MORN VARIANT REPEAT PROTEIN"/>
    <property type="match status" value="1"/>
</dbReference>